<comment type="caution">
    <text evidence="3">The sequence shown here is derived from an EMBL/GenBank/DDBJ whole genome shotgun (WGS) entry which is preliminary data.</text>
</comment>
<proteinExistence type="predicted"/>
<evidence type="ECO:0000313" key="4">
    <source>
        <dbReference type="Proteomes" id="UP000596827"/>
    </source>
</evidence>
<dbReference type="Pfam" id="PF13378">
    <property type="entry name" value="MR_MLE_C"/>
    <property type="match status" value="1"/>
</dbReference>
<dbReference type="PANTHER" id="PTHR48073">
    <property type="entry name" value="O-SUCCINYLBENZOATE SYNTHASE-RELATED"/>
    <property type="match status" value="1"/>
</dbReference>
<dbReference type="PANTHER" id="PTHR48073:SF2">
    <property type="entry name" value="O-SUCCINYLBENZOATE SYNTHASE"/>
    <property type="match status" value="1"/>
</dbReference>
<dbReference type="RefSeq" id="WP_187084738.1">
    <property type="nucleotide sequence ID" value="NZ_JACORU010000015.1"/>
</dbReference>
<name>A0A923MDL6_9BURK</name>
<protein>
    <submittedName>
        <fullName evidence="3">Mandelate racemase</fullName>
    </submittedName>
</protein>
<dbReference type="Proteomes" id="UP000596827">
    <property type="component" value="Unassembled WGS sequence"/>
</dbReference>
<keyword evidence="4" id="KW-1185">Reference proteome</keyword>
<evidence type="ECO:0000313" key="3">
    <source>
        <dbReference type="EMBL" id="MBC5768211.1"/>
    </source>
</evidence>
<organism evidence="3 4">
    <name type="scientific">Ramlibacter albus</name>
    <dbReference type="NCBI Taxonomy" id="2079448"/>
    <lineage>
        <taxon>Bacteria</taxon>
        <taxon>Pseudomonadati</taxon>
        <taxon>Pseudomonadota</taxon>
        <taxon>Betaproteobacteria</taxon>
        <taxon>Burkholderiales</taxon>
        <taxon>Comamonadaceae</taxon>
        <taxon>Ramlibacter</taxon>
    </lineage>
</organism>
<keyword evidence="1" id="KW-0479">Metal-binding</keyword>
<sequence length="478" mass="52183">MSNAVHVRVREVDARECAVRNRLPFRFGNSTKTHGRQLVVRARIVLEDGRSAWGAAAEALSAKWFDKNPALSDEDNYDQLRLSLRLAAQRYGEQGARTPFGHFETAYTSLQEEGARNKLPPLVAGYGAAMIDRCVLDAVGRLTGQSFWTLMRANAAGMQPSVLTPDLGNFDFDAFLAGLQPRTSLHLRHTVGLVDPIVAADQPVGSGPNDGLPETLEQVVATYRHRYYKIKVAGDPVSDGERLAAIASVLDAAGSPYQVTLDGNEQYRDAAPVVQLLEAVQRKLPRLYESILWLEQPLARDVALSADVRAIAAMKPVVIDESDGTLDAFPAAVQRGYVGVSTKNCKGLYKSIINRARCAHAPGLLMAAEDLTTLPGISLQQDLALVGLLGIPHVEKNAHHFIDGMRHRPQDEQRRFAAAHPDLYRLDPLPQGEVVARLNITDGKVAFGSIDCTGHSYAADMDWDTLEASKWTKPKSPG</sequence>
<evidence type="ECO:0000256" key="1">
    <source>
        <dbReference type="ARBA" id="ARBA00022723"/>
    </source>
</evidence>
<dbReference type="Gene3D" id="3.20.20.120">
    <property type="entry name" value="Enolase-like C-terminal domain"/>
    <property type="match status" value="1"/>
</dbReference>
<dbReference type="InterPro" id="IPR029065">
    <property type="entry name" value="Enolase_C-like"/>
</dbReference>
<feature type="domain" description="Enolase C-terminal" evidence="2">
    <location>
        <begin position="214"/>
        <end position="390"/>
    </location>
</feature>
<gene>
    <name evidence="3" type="ORF">H8R02_27350</name>
</gene>
<reference evidence="3" key="1">
    <citation type="submission" date="2020-08" db="EMBL/GenBank/DDBJ databases">
        <title>Ramlibacter sp. GTP1 16S ribosomal RNA gene genome sequencing and assembly.</title>
        <authorList>
            <person name="Kang M."/>
        </authorList>
    </citation>
    <scope>NUCLEOTIDE SEQUENCE</scope>
    <source>
        <strain evidence="3">GTP1</strain>
    </source>
</reference>
<dbReference type="EMBL" id="JACORU010000015">
    <property type="protein sequence ID" value="MBC5768211.1"/>
    <property type="molecule type" value="Genomic_DNA"/>
</dbReference>
<accession>A0A923MDL6</accession>
<evidence type="ECO:0000259" key="2">
    <source>
        <dbReference type="Pfam" id="PF13378"/>
    </source>
</evidence>
<dbReference type="AlphaFoldDB" id="A0A923MDL6"/>
<dbReference type="SUPFAM" id="SSF51604">
    <property type="entry name" value="Enolase C-terminal domain-like"/>
    <property type="match status" value="1"/>
</dbReference>
<dbReference type="GO" id="GO:0046872">
    <property type="term" value="F:metal ion binding"/>
    <property type="evidence" value="ECO:0007669"/>
    <property type="project" value="UniProtKB-KW"/>
</dbReference>
<dbReference type="InterPro" id="IPR036849">
    <property type="entry name" value="Enolase-like_C_sf"/>
</dbReference>